<dbReference type="PROSITE" id="PS00623">
    <property type="entry name" value="GMC_OXRED_1"/>
    <property type="match status" value="1"/>
</dbReference>
<evidence type="ECO:0000256" key="6">
    <source>
        <dbReference type="ARBA" id="ARBA00023002"/>
    </source>
</evidence>
<sequence length="601" mass="66483">MTASLTEVADKSFDYVICGEVTTAGLTLAARLSEDPDVTVLVLEAGLANLNDPELLRPCSYGVHFGQPGYTWPHMTTKQRHCMDLEYAWFRGKGLGGSSSINFMGWGKPPTQEIDDIERLGNPGWNWANYQRFLSRTEGFVPPTETVKEQFGLNVDDWKLSINGPLKVSFPGSMSKENMVLHETFLNAGIPLAKHPLDGDPNGAMFGPNNYDPITHTRSYAATAFLLPNMGRSNLTVLVEATVKRVMSDMAENGQYTATGVEFIYASGSHIANANREVIISSGALKSPQILELSGFGKREVLEKISIPVKADLPGVGENVQEHLLVLMNFEVKDDADFNTPDELRDPLLATRHRELHVSGLGWHTTGIVNYAFLPLKAISSRADDIIASFRDKLQKNGWNYPPGLLEQYRIQLERLETGAPELEIISYPGISGGTNPPEPGKRYVTCNAAINSCFSRGTIHATSDNTEEDPTFDPHYFEEEIDMEIVFEFVKFVRGLAHVTPLKDLVVGERNPGPDVQTDDELCEYIKTNLSTVWHTASSCSMLPREKRGVVDSHLKVYSTNNLRVVDLSILPLHVSAHTQATVYAIAEQAADIIKSNFQK</sequence>
<gene>
    <name evidence="11" type="ORF">OBBRIDRAFT_769671</name>
</gene>
<dbReference type="OrthoDB" id="269227at2759"/>
<accession>A0A8E2DRW0</accession>
<proteinExistence type="inferred from homology"/>
<keyword evidence="4" id="KW-0732">Signal</keyword>
<evidence type="ECO:0000256" key="4">
    <source>
        <dbReference type="ARBA" id="ARBA00022729"/>
    </source>
</evidence>
<feature type="domain" description="Glucose-methanol-choline oxidoreductase N-terminal" evidence="10">
    <location>
        <begin position="92"/>
        <end position="115"/>
    </location>
</feature>
<evidence type="ECO:0000256" key="1">
    <source>
        <dbReference type="ARBA" id="ARBA00001974"/>
    </source>
</evidence>
<keyword evidence="6" id="KW-0560">Oxidoreductase</keyword>
<dbReference type="InterPro" id="IPR036188">
    <property type="entry name" value="FAD/NAD-bd_sf"/>
</dbReference>
<dbReference type="Pfam" id="PF00732">
    <property type="entry name" value="GMC_oxred_N"/>
    <property type="match status" value="1"/>
</dbReference>
<dbReference type="PANTHER" id="PTHR11552">
    <property type="entry name" value="GLUCOSE-METHANOL-CHOLINE GMC OXIDOREDUCTASE"/>
    <property type="match status" value="1"/>
</dbReference>
<reference evidence="11 12" key="1">
    <citation type="submission" date="2016-07" db="EMBL/GenBank/DDBJ databases">
        <title>Draft genome of the white-rot fungus Obba rivulosa 3A-2.</title>
        <authorList>
            <consortium name="DOE Joint Genome Institute"/>
            <person name="Miettinen O."/>
            <person name="Riley R."/>
            <person name="Acob R."/>
            <person name="Barry K."/>
            <person name="Cullen D."/>
            <person name="De Vries R."/>
            <person name="Hainaut M."/>
            <person name="Hatakka A."/>
            <person name="Henrissat B."/>
            <person name="Hilden K."/>
            <person name="Kuo R."/>
            <person name="Labutti K."/>
            <person name="Lipzen A."/>
            <person name="Makela M.R."/>
            <person name="Sandor L."/>
            <person name="Spatafora J.W."/>
            <person name="Grigoriev I.V."/>
            <person name="Hibbett D.S."/>
        </authorList>
    </citation>
    <scope>NUCLEOTIDE SEQUENCE [LARGE SCALE GENOMIC DNA]</scope>
    <source>
        <strain evidence="11 12">3A-2</strain>
    </source>
</reference>
<dbReference type="GO" id="GO:0016614">
    <property type="term" value="F:oxidoreductase activity, acting on CH-OH group of donors"/>
    <property type="evidence" value="ECO:0007669"/>
    <property type="project" value="InterPro"/>
</dbReference>
<evidence type="ECO:0000256" key="9">
    <source>
        <dbReference type="RuleBase" id="RU003968"/>
    </source>
</evidence>
<evidence type="ECO:0000256" key="3">
    <source>
        <dbReference type="ARBA" id="ARBA00022630"/>
    </source>
</evidence>
<dbReference type="PANTHER" id="PTHR11552:SF201">
    <property type="entry name" value="GLUCOSE-METHANOL-CHOLINE OXIDOREDUCTASE N-TERMINAL DOMAIN-CONTAINING PROTEIN"/>
    <property type="match status" value="1"/>
</dbReference>
<feature type="binding site" evidence="8">
    <location>
        <position position="243"/>
    </location>
    <ligand>
        <name>FAD</name>
        <dbReference type="ChEBI" id="CHEBI:57692"/>
    </ligand>
</feature>
<dbReference type="Gene3D" id="3.30.560.10">
    <property type="entry name" value="Glucose Oxidase, domain 3"/>
    <property type="match status" value="1"/>
</dbReference>
<dbReference type="GO" id="GO:0050660">
    <property type="term" value="F:flavin adenine dinucleotide binding"/>
    <property type="evidence" value="ECO:0007669"/>
    <property type="project" value="InterPro"/>
</dbReference>
<protein>
    <submittedName>
        <fullName evidence="11">Alcohol oxidase</fullName>
    </submittedName>
</protein>
<keyword evidence="5 8" id="KW-0274">FAD</keyword>
<dbReference type="Pfam" id="PF05199">
    <property type="entry name" value="GMC_oxred_C"/>
    <property type="match status" value="1"/>
</dbReference>
<dbReference type="PIRSF" id="PIRSF000137">
    <property type="entry name" value="Alcohol_oxidase"/>
    <property type="match status" value="1"/>
</dbReference>
<keyword evidence="12" id="KW-1185">Reference proteome</keyword>
<keyword evidence="3 9" id="KW-0285">Flavoprotein</keyword>
<evidence type="ECO:0000259" key="10">
    <source>
        <dbReference type="PROSITE" id="PS00623"/>
    </source>
</evidence>
<comment type="similarity">
    <text evidence="2 9">Belongs to the GMC oxidoreductase family.</text>
</comment>
<evidence type="ECO:0000256" key="7">
    <source>
        <dbReference type="PIRSR" id="PIRSR000137-1"/>
    </source>
</evidence>
<evidence type="ECO:0000256" key="8">
    <source>
        <dbReference type="PIRSR" id="PIRSR000137-2"/>
    </source>
</evidence>
<name>A0A8E2DRW0_9APHY</name>
<comment type="cofactor">
    <cofactor evidence="1 8">
        <name>FAD</name>
        <dbReference type="ChEBI" id="CHEBI:57692"/>
    </cofactor>
</comment>
<organism evidence="11 12">
    <name type="scientific">Obba rivulosa</name>
    <dbReference type="NCBI Taxonomy" id="1052685"/>
    <lineage>
        <taxon>Eukaryota</taxon>
        <taxon>Fungi</taxon>
        <taxon>Dikarya</taxon>
        <taxon>Basidiomycota</taxon>
        <taxon>Agaricomycotina</taxon>
        <taxon>Agaricomycetes</taxon>
        <taxon>Polyporales</taxon>
        <taxon>Gelatoporiaceae</taxon>
        <taxon>Obba</taxon>
    </lineage>
</organism>
<dbReference type="EMBL" id="KV722343">
    <property type="protein sequence ID" value="OCH94556.1"/>
    <property type="molecule type" value="Genomic_DNA"/>
</dbReference>
<feature type="active site" description="Proton acceptor" evidence="7">
    <location>
        <position position="579"/>
    </location>
</feature>
<dbReference type="InterPro" id="IPR012132">
    <property type="entry name" value="GMC_OxRdtase"/>
</dbReference>
<evidence type="ECO:0000256" key="2">
    <source>
        <dbReference type="ARBA" id="ARBA00010790"/>
    </source>
</evidence>
<feature type="binding site" evidence="8">
    <location>
        <begin position="535"/>
        <end position="536"/>
    </location>
    <ligand>
        <name>FAD</name>
        <dbReference type="ChEBI" id="CHEBI:57692"/>
    </ligand>
</feature>
<evidence type="ECO:0000256" key="5">
    <source>
        <dbReference type="ARBA" id="ARBA00022827"/>
    </source>
</evidence>
<dbReference type="SUPFAM" id="SSF54373">
    <property type="entry name" value="FAD-linked reductases, C-terminal domain"/>
    <property type="match status" value="1"/>
</dbReference>
<evidence type="ECO:0000313" key="11">
    <source>
        <dbReference type="EMBL" id="OCH94556.1"/>
    </source>
</evidence>
<evidence type="ECO:0000313" key="12">
    <source>
        <dbReference type="Proteomes" id="UP000250043"/>
    </source>
</evidence>
<dbReference type="Gene3D" id="3.50.50.60">
    <property type="entry name" value="FAD/NAD(P)-binding domain"/>
    <property type="match status" value="1"/>
</dbReference>
<feature type="active site" description="Proton donor" evidence="7">
    <location>
        <position position="536"/>
    </location>
</feature>
<dbReference type="InterPro" id="IPR000172">
    <property type="entry name" value="GMC_OxRdtase_N"/>
</dbReference>
<dbReference type="SUPFAM" id="SSF51905">
    <property type="entry name" value="FAD/NAD(P)-binding domain"/>
    <property type="match status" value="1"/>
</dbReference>
<dbReference type="Proteomes" id="UP000250043">
    <property type="component" value="Unassembled WGS sequence"/>
</dbReference>
<dbReference type="AlphaFoldDB" id="A0A8E2DRW0"/>
<dbReference type="InterPro" id="IPR007867">
    <property type="entry name" value="GMC_OxRtase_C"/>
</dbReference>